<dbReference type="EMBL" id="JAACJN010000009">
    <property type="protein sequence ID" value="KAF5391602.1"/>
    <property type="molecule type" value="Genomic_DNA"/>
</dbReference>
<accession>A0A8H5HXZ3</accession>
<evidence type="ECO:0000313" key="2">
    <source>
        <dbReference type="Proteomes" id="UP000518752"/>
    </source>
</evidence>
<dbReference type="OrthoDB" id="619536at2759"/>
<protein>
    <submittedName>
        <fullName evidence="1">Uncharacterized protein</fullName>
    </submittedName>
</protein>
<name>A0A8H5HXZ3_9AGAR</name>
<reference evidence="1 2" key="1">
    <citation type="journal article" date="2020" name="ISME J.">
        <title>Uncovering the hidden diversity of litter-decomposition mechanisms in mushroom-forming fungi.</title>
        <authorList>
            <person name="Floudas D."/>
            <person name="Bentzer J."/>
            <person name="Ahren D."/>
            <person name="Johansson T."/>
            <person name="Persson P."/>
            <person name="Tunlid A."/>
        </authorList>
    </citation>
    <scope>NUCLEOTIDE SEQUENCE [LARGE SCALE GENOMIC DNA]</scope>
    <source>
        <strain evidence="1 2">CBS 406.79</strain>
    </source>
</reference>
<dbReference type="AlphaFoldDB" id="A0A8H5HXZ3"/>
<dbReference type="Proteomes" id="UP000518752">
    <property type="component" value="Unassembled WGS sequence"/>
</dbReference>
<gene>
    <name evidence="1" type="ORF">D9757_002536</name>
</gene>
<evidence type="ECO:0000313" key="1">
    <source>
        <dbReference type="EMBL" id="KAF5391602.1"/>
    </source>
</evidence>
<comment type="caution">
    <text evidence="1">The sequence shown here is derived from an EMBL/GenBank/DDBJ whole genome shotgun (WGS) entry which is preliminary data.</text>
</comment>
<organism evidence="1 2">
    <name type="scientific">Collybiopsis confluens</name>
    <dbReference type="NCBI Taxonomy" id="2823264"/>
    <lineage>
        <taxon>Eukaryota</taxon>
        <taxon>Fungi</taxon>
        <taxon>Dikarya</taxon>
        <taxon>Basidiomycota</taxon>
        <taxon>Agaricomycotina</taxon>
        <taxon>Agaricomycetes</taxon>
        <taxon>Agaricomycetidae</taxon>
        <taxon>Agaricales</taxon>
        <taxon>Marasmiineae</taxon>
        <taxon>Omphalotaceae</taxon>
        <taxon>Collybiopsis</taxon>
    </lineage>
</organism>
<proteinExistence type="predicted"/>
<sequence length="198" mass="22141">MSSTTGFTSNFSHSYSVVLQHPISDVFPILGTAKGHEQVCRLSSLCSNFELFEPDHVQLEHGGNYLGETNVRSKAPADNDEAPASEFRKILPRQPFTMTESVPLLFGMYKANIVLNGTLTWDSEFHTTLYETESNSGVKVWKLRTFEEVAARDVNGGNATLVSERIEGVCPRYLKIIVQKETSKGHIAHMDAYHTLFE</sequence>
<keyword evidence="2" id="KW-1185">Reference proteome</keyword>